<evidence type="ECO:0000256" key="6">
    <source>
        <dbReference type="SAM" id="MobiDB-lite"/>
    </source>
</evidence>
<dbReference type="Gene3D" id="3.30.160.100">
    <property type="entry name" value="Ribosome hibernation promotion factor-like"/>
    <property type="match status" value="1"/>
</dbReference>
<evidence type="ECO:0000256" key="1">
    <source>
        <dbReference type="ARBA" id="ARBA00022845"/>
    </source>
</evidence>
<dbReference type="RefSeq" id="WP_132971424.1">
    <property type="nucleotide sequence ID" value="NZ_SMFX01000001.1"/>
</dbReference>
<dbReference type="AlphaFoldDB" id="A0A4V2PGN9"/>
<dbReference type="SUPFAM" id="SSF69754">
    <property type="entry name" value="Ribosome binding protein Y (YfiA homologue)"/>
    <property type="match status" value="1"/>
</dbReference>
<dbReference type="Proteomes" id="UP000295707">
    <property type="component" value="Unassembled WGS sequence"/>
</dbReference>
<dbReference type="PANTHER" id="PTHR33231">
    <property type="entry name" value="30S RIBOSOMAL PROTEIN"/>
    <property type="match status" value="1"/>
</dbReference>
<keyword evidence="1" id="KW-0810">Translation regulation</keyword>
<dbReference type="NCBIfam" id="TIGR00741">
    <property type="entry name" value="yfiA"/>
    <property type="match status" value="1"/>
</dbReference>
<evidence type="ECO:0000256" key="4">
    <source>
        <dbReference type="ARBA" id="ARBA00041148"/>
    </source>
</evidence>
<dbReference type="PANTHER" id="PTHR33231:SF1">
    <property type="entry name" value="30S RIBOSOMAL PROTEIN"/>
    <property type="match status" value="1"/>
</dbReference>
<gene>
    <name evidence="7" type="ORF">DFR30_0789</name>
</gene>
<dbReference type="GO" id="GO:0045900">
    <property type="term" value="P:negative regulation of translational elongation"/>
    <property type="evidence" value="ECO:0007669"/>
    <property type="project" value="TreeGrafter"/>
</dbReference>
<dbReference type="InterPro" id="IPR036567">
    <property type="entry name" value="RHF-like"/>
</dbReference>
<keyword evidence="8" id="KW-1185">Reference proteome</keyword>
<reference evidence="7 8" key="1">
    <citation type="submission" date="2019-03" db="EMBL/GenBank/DDBJ databases">
        <title>Genomic Encyclopedia of Type Strains, Phase IV (KMG-IV): sequencing the most valuable type-strain genomes for metagenomic binning, comparative biology and taxonomic classification.</title>
        <authorList>
            <person name="Goeker M."/>
        </authorList>
    </citation>
    <scope>NUCLEOTIDE SEQUENCE [LARGE SCALE GENOMIC DNA]</scope>
    <source>
        <strain evidence="7 8">DSM 19610</strain>
    </source>
</reference>
<organism evidence="7 8">
    <name type="scientific">Thiogranum longum</name>
    <dbReference type="NCBI Taxonomy" id="1537524"/>
    <lineage>
        <taxon>Bacteria</taxon>
        <taxon>Pseudomonadati</taxon>
        <taxon>Pseudomonadota</taxon>
        <taxon>Gammaproteobacteria</taxon>
        <taxon>Chromatiales</taxon>
        <taxon>Ectothiorhodospiraceae</taxon>
        <taxon>Thiogranum</taxon>
    </lineage>
</organism>
<dbReference type="FunFam" id="3.30.160.100:FF:000001">
    <property type="entry name" value="Ribosome hibernation promoting factor"/>
    <property type="match status" value="1"/>
</dbReference>
<dbReference type="GO" id="GO:0043024">
    <property type="term" value="F:ribosomal small subunit binding"/>
    <property type="evidence" value="ECO:0007669"/>
    <property type="project" value="TreeGrafter"/>
</dbReference>
<dbReference type="InterPro" id="IPR050574">
    <property type="entry name" value="HPF/YfiA_ribosome-assoc"/>
</dbReference>
<dbReference type="Pfam" id="PF02482">
    <property type="entry name" value="Ribosomal_S30AE"/>
    <property type="match status" value="1"/>
</dbReference>
<comment type="caution">
    <text evidence="7">The sequence shown here is derived from an EMBL/GenBank/DDBJ whole genome shotgun (WGS) entry which is preliminary data.</text>
</comment>
<proteinExistence type="inferred from homology"/>
<evidence type="ECO:0000313" key="7">
    <source>
        <dbReference type="EMBL" id="TCK17556.1"/>
    </source>
</evidence>
<protein>
    <recommendedName>
        <fullName evidence="4">Ribosome hibernation promoting factor</fullName>
    </recommendedName>
    <alternativeName>
        <fullName evidence="5">Hibernation factor HPF</fullName>
    </alternativeName>
</protein>
<comment type="subunit">
    <text evidence="3">Associates exclusively with 100S ribosomes, which are dimers of 70S ribosomes.</text>
</comment>
<sequence>MQIDITGHHVEITEPMRAYVAEKFQRLERHFDHVTDVHVVLSVEKLRHTAEATIHITGGKLFAEDTEENMYAAIDGLTDKLDRQIKKHKEKLTDHHRSEGAENKKQAL</sequence>
<evidence type="ECO:0000256" key="2">
    <source>
        <dbReference type="ARBA" id="ARBA00038434"/>
    </source>
</evidence>
<dbReference type="CDD" id="cd00552">
    <property type="entry name" value="RaiA"/>
    <property type="match status" value="1"/>
</dbReference>
<dbReference type="EMBL" id="SMFX01000001">
    <property type="protein sequence ID" value="TCK17556.1"/>
    <property type="molecule type" value="Genomic_DNA"/>
</dbReference>
<dbReference type="GO" id="GO:0022627">
    <property type="term" value="C:cytosolic small ribosomal subunit"/>
    <property type="evidence" value="ECO:0007669"/>
    <property type="project" value="TreeGrafter"/>
</dbReference>
<evidence type="ECO:0000313" key="8">
    <source>
        <dbReference type="Proteomes" id="UP000295707"/>
    </source>
</evidence>
<feature type="region of interest" description="Disordered" evidence="6">
    <location>
        <begin position="87"/>
        <end position="108"/>
    </location>
</feature>
<accession>A0A4V2PGN9</accession>
<dbReference type="OrthoDB" id="9795980at2"/>
<dbReference type="InterPro" id="IPR003489">
    <property type="entry name" value="RHF/RaiA"/>
</dbReference>
<feature type="compositionally biased region" description="Basic and acidic residues" evidence="6">
    <location>
        <begin position="91"/>
        <end position="108"/>
    </location>
</feature>
<evidence type="ECO:0000256" key="5">
    <source>
        <dbReference type="ARBA" id="ARBA00041319"/>
    </source>
</evidence>
<evidence type="ECO:0000256" key="3">
    <source>
        <dbReference type="ARBA" id="ARBA00038695"/>
    </source>
</evidence>
<name>A0A4V2PGN9_9GAMM</name>
<comment type="similarity">
    <text evidence="2">Belongs to the HPF/YfiA ribosome-associated protein family. Short HPF subfamily.</text>
</comment>
<dbReference type="NCBIfam" id="NF007780">
    <property type="entry name" value="PRK10470.1"/>
    <property type="match status" value="1"/>
</dbReference>